<proteinExistence type="inferred from homology"/>
<keyword evidence="4 10" id="KW-1003">Cell membrane</keyword>
<evidence type="ECO:0000256" key="7">
    <source>
        <dbReference type="ARBA" id="ARBA00022989"/>
    </source>
</evidence>
<comment type="similarity">
    <text evidence="2 10">Belongs to the binding-protein-dependent transport system permease family. CysTW subfamily.</text>
</comment>
<evidence type="ECO:0000256" key="2">
    <source>
        <dbReference type="ARBA" id="ARBA00007069"/>
    </source>
</evidence>
<keyword evidence="13" id="KW-1185">Reference proteome</keyword>
<evidence type="ECO:0000256" key="1">
    <source>
        <dbReference type="ARBA" id="ARBA00004651"/>
    </source>
</evidence>
<feature type="transmembrane region" description="Helical" evidence="9">
    <location>
        <begin position="88"/>
        <end position="106"/>
    </location>
</feature>
<name>A0A549YM21_9BACI</name>
<sequence>MPDINYSPLWLSFKTAAIATVIVFIIGVFLARAIARNNFFGKSVVEAIFMLPLVLPPTVVGFGLLVIFGKNGPLGTMIENLFDTQIVFTWNAVLIAAVVVAFPLMYQSASAAFQQYDPNVEKAAYTMGASKWKVFWTVSFPIAWPGLLSGLVLTFARALGEFGATLMLAGYIPGVTNTIPLTIYFEVEAGNTDTATFWVAIIIILGFSAILWLNWWSKRNLLRYKNNAR</sequence>
<dbReference type="RefSeq" id="WP_142791826.1">
    <property type="nucleotide sequence ID" value="NZ_VJMZ01000001.1"/>
</dbReference>
<dbReference type="Proteomes" id="UP000319280">
    <property type="component" value="Unassembled WGS sequence"/>
</dbReference>
<dbReference type="PANTHER" id="PTHR30183">
    <property type="entry name" value="MOLYBDENUM TRANSPORT SYSTEM PERMEASE PROTEIN MODB"/>
    <property type="match status" value="1"/>
</dbReference>
<dbReference type="AlphaFoldDB" id="A0A549YM21"/>
<dbReference type="PANTHER" id="PTHR30183:SF3">
    <property type="entry name" value="MOLYBDENUM TRANSPORT SYSTEM PERMEASE PROTEIN MODB"/>
    <property type="match status" value="1"/>
</dbReference>
<dbReference type="PROSITE" id="PS50928">
    <property type="entry name" value="ABC_TM1"/>
    <property type="match status" value="1"/>
</dbReference>
<dbReference type="CDD" id="cd06261">
    <property type="entry name" value="TM_PBP2"/>
    <property type="match status" value="1"/>
</dbReference>
<dbReference type="InterPro" id="IPR000515">
    <property type="entry name" value="MetI-like"/>
</dbReference>
<organism evidence="12 13">
    <name type="scientific">Lentibacillus cibarius</name>
    <dbReference type="NCBI Taxonomy" id="2583219"/>
    <lineage>
        <taxon>Bacteria</taxon>
        <taxon>Bacillati</taxon>
        <taxon>Bacillota</taxon>
        <taxon>Bacilli</taxon>
        <taxon>Bacillales</taxon>
        <taxon>Bacillaceae</taxon>
        <taxon>Lentibacillus</taxon>
    </lineage>
</organism>
<feature type="transmembrane region" description="Helical" evidence="9">
    <location>
        <begin position="195"/>
        <end position="216"/>
    </location>
</feature>
<dbReference type="SUPFAM" id="SSF161098">
    <property type="entry name" value="MetI-like"/>
    <property type="match status" value="1"/>
</dbReference>
<dbReference type="Pfam" id="PF00528">
    <property type="entry name" value="BPD_transp_1"/>
    <property type="match status" value="1"/>
</dbReference>
<dbReference type="InterPro" id="IPR011867">
    <property type="entry name" value="ModB_ABC"/>
</dbReference>
<dbReference type="EMBL" id="VJMZ01000001">
    <property type="protein sequence ID" value="TRM12920.1"/>
    <property type="molecule type" value="Genomic_DNA"/>
</dbReference>
<evidence type="ECO:0000313" key="12">
    <source>
        <dbReference type="EMBL" id="TRM12920.1"/>
    </source>
</evidence>
<dbReference type="GO" id="GO:0015098">
    <property type="term" value="F:molybdate ion transmembrane transporter activity"/>
    <property type="evidence" value="ECO:0007669"/>
    <property type="project" value="UniProtKB-UniRule"/>
</dbReference>
<dbReference type="NCBIfam" id="TIGR02141">
    <property type="entry name" value="modB_ABC"/>
    <property type="match status" value="1"/>
</dbReference>
<gene>
    <name evidence="12" type="primary">modB</name>
    <name evidence="12" type="ORF">FH966_15085</name>
</gene>
<dbReference type="InterPro" id="IPR035906">
    <property type="entry name" value="MetI-like_sf"/>
</dbReference>
<protein>
    <recommendedName>
        <fullName evidence="10">Molybdenum transport system permease</fullName>
    </recommendedName>
</protein>
<feature type="transmembrane region" description="Helical" evidence="9">
    <location>
        <begin position="47"/>
        <end position="68"/>
    </location>
</feature>
<evidence type="ECO:0000256" key="10">
    <source>
        <dbReference type="RuleBase" id="RU365097"/>
    </source>
</evidence>
<evidence type="ECO:0000256" key="6">
    <source>
        <dbReference type="ARBA" id="ARBA00022692"/>
    </source>
</evidence>
<evidence type="ECO:0000256" key="5">
    <source>
        <dbReference type="ARBA" id="ARBA00022505"/>
    </source>
</evidence>
<dbReference type="GO" id="GO:0005886">
    <property type="term" value="C:plasma membrane"/>
    <property type="evidence" value="ECO:0007669"/>
    <property type="project" value="UniProtKB-SubCell"/>
</dbReference>
<comment type="caution">
    <text evidence="12">The sequence shown here is derived from an EMBL/GenBank/DDBJ whole genome shotgun (WGS) entry which is preliminary data.</text>
</comment>
<evidence type="ECO:0000256" key="3">
    <source>
        <dbReference type="ARBA" id="ARBA00022448"/>
    </source>
</evidence>
<accession>A0A549YM21</accession>
<evidence type="ECO:0000256" key="4">
    <source>
        <dbReference type="ARBA" id="ARBA00022475"/>
    </source>
</evidence>
<comment type="subcellular location">
    <subcellularLocation>
        <location evidence="1 9">Cell membrane</location>
        <topology evidence="1 9">Multi-pass membrane protein</topology>
    </subcellularLocation>
</comment>
<keyword evidence="7 9" id="KW-1133">Transmembrane helix</keyword>
<feature type="domain" description="ABC transmembrane type-1" evidence="11">
    <location>
        <begin position="9"/>
        <end position="211"/>
    </location>
</feature>
<comment type="function">
    <text evidence="10">Part of the binding-protein-dependent transport system for molybdenum; probably responsible for the translocation of the substrate across the membrane.</text>
</comment>
<keyword evidence="5 10" id="KW-0500">Molybdenum</keyword>
<keyword evidence="3 9" id="KW-0813">Transport</keyword>
<keyword evidence="8 9" id="KW-0472">Membrane</keyword>
<evidence type="ECO:0000256" key="8">
    <source>
        <dbReference type="ARBA" id="ARBA00023136"/>
    </source>
</evidence>
<feature type="transmembrane region" description="Helical" evidence="9">
    <location>
        <begin position="16"/>
        <end position="35"/>
    </location>
</feature>
<evidence type="ECO:0000256" key="9">
    <source>
        <dbReference type="RuleBase" id="RU363032"/>
    </source>
</evidence>
<dbReference type="Gene3D" id="1.10.3720.10">
    <property type="entry name" value="MetI-like"/>
    <property type="match status" value="1"/>
</dbReference>
<feature type="transmembrane region" description="Helical" evidence="9">
    <location>
        <begin position="134"/>
        <end position="156"/>
    </location>
</feature>
<keyword evidence="6 9" id="KW-0812">Transmembrane</keyword>
<evidence type="ECO:0000259" key="11">
    <source>
        <dbReference type="PROSITE" id="PS50928"/>
    </source>
</evidence>
<reference evidence="12 13" key="1">
    <citation type="submission" date="2019-07" db="EMBL/GenBank/DDBJ databases">
        <title>Genomic analysis of Lentibacillus sp. NKC851-2.</title>
        <authorList>
            <person name="Oh Y.J."/>
        </authorList>
    </citation>
    <scope>NUCLEOTIDE SEQUENCE [LARGE SCALE GENOMIC DNA]</scope>
    <source>
        <strain evidence="12 13">NKC851-2</strain>
    </source>
</reference>
<evidence type="ECO:0000313" key="13">
    <source>
        <dbReference type="Proteomes" id="UP000319280"/>
    </source>
</evidence>